<name>A0A832ZUP9_CALS0</name>
<feature type="transmembrane region" description="Helical" evidence="1">
    <location>
        <begin position="37"/>
        <end position="55"/>
    </location>
</feature>
<reference evidence="2" key="1">
    <citation type="journal article" date="2020" name="ISME J.">
        <title>Gammaproteobacteria mediating utilization of methyl-, sulfur- and petroleum organic compounds in deep ocean hydrothermal plumes.</title>
        <authorList>
            <person name="Zhou Z."/>
            <person name="Liu Y."/>
            <person name="Pan J."/>
            <person name="Cron B.R."/>
            <person name="Toner B.M."/>
            <person name="Anantharaman K."/>
            <person name="Breier J.A."/>
            <person name="Dick G.J."/>
            <person name="Li M."/>
        </authorList>
    </citation>
    <scope>NUCLEOTIDE SEQUENCE</scope>
    <source>
        <strain evidence="2">SZUA-1515</strain>
    </source>
</reference>
<feature type="transmembrane region" description="Helical" evidence="1">
    <location>
        <begin position="96"/>
        <end position="117"/>
    </location>
</feature>
<dbReference type="EMBL" id="DQVM01000034">
    <property type="protein sequence ID" value="HIQ29305.1"/>
    <property type="molecule type" value="Genomic_DNA"/>
</dbReference>
<protein>
    <submittedName>
        <fullName evidence="2">Uncharacterized protein</fullName>
    </submittedName>
</protein>
<feature type="transmembrane region" description="Helical" evidence="1">
    <location>
        <begin position="124"/>
        <end position="148"/>
    </location>
</feature>
<feature type="transmembrane region" description="Helical" evidence="1">
    <location>
        <begin position="154"/>
        <end position="176"/>
    </location>
</feature>
<keyword evidence="1" id="KW-0472">Membrane</keyword>
<proteinExistence type="predicted"/>
<evidence type="ECO:0000313" key="2">
    <source>
        <dbReference type="EMBL" id="HIQ29305.1"/>
    </source>
</evidence>
<dbReference type="Proteomes" id="UP000608579">
    <property type="component" value="Unassembled WGS sequence"/>
</dbReference>
<accession>A0A832ZUP9</accession>
<sequence>MLEKEGVMRFRTAGFAGYLISALIVLLLAVFPGVALYFYLLTPPYLVSIVLRFLAWRGIAKAVVSKLFKVISVSLLTLGILFILLIFLTFAEVFQFFIFVVPWVVYSLLEAAGYISLGRMGSKLAYLGVLNIPAVIGLAYLLTTATIISETSPSLSLVRVFLTLLTASALAVAFSLKRLTPLTGFHTPTIHTTEGASMLTPQYEDYADS</sequence>
<feature type="transmembrane region" description="Helical" evidence="1">
    <location>
        <begin position="67"/>
        <end position="90"/>
    </location>
</feature>
<feature type="non-terminal residue" evidence="2">
    <location>
        <position position="209"/>
    </location>
</feature>
<feature type="transmembrane region" description="Helical" evidence="1">
    <location>
        <begin position="12"/>
        <end position="31"/>
    </location>
</feature>
<gene>
    <name evidence="2" type="ORF">EYH45_01935</name>
</gene>
<organism evidence="2 3">
    <name type="scientific">Caldiarchaeum subterraneum</name>
    <dbReference type="NCBI Taxonomy" id="311458"/>
    <lineage>
        <taxon>Archaea</taxon>
        <taxon>Nitrososphaerota</taxon>
        <taxon>Candidatus Caldarchaeales</taxon>
        <taxon>Candidatus Caldarchaeaceae</taxon>
        <taxon>Candidatus Caldarchaeum</taxon>
    </lineage>
</organism>
<evidence type="ECO:0000313" key="3">
    <source>
        <dbReference type="Proteomes" id="UP000608579"/>
    </source>
</evidence>
<evidence type="ECO:0000256" key="1">
    <source>
        <dbReference type="SAM" id="Phobius"/>
    </source>
</evidence>
<keyword evidence="1" id="KW-1133">Transmembrane helix</keyword>
<keyword evidence="1" id="KW-0812">Transmembrane</keyword>
<comment type="caution">
    <text evidence="2">The sequence shown here is derived from an EMBL/GenBank/DDBJ whole genome shotgun (WGS) entry which is preliminary data.</text>
</comment>
<dbReference type="AlphaFoldDB" id="A0A832ZUP9"/>